<gene>
    <name evidence="3" type="ORF">NXS11_10725</name>
</gene>
<name>A0ABT2F4I1_9STAP</name>
<dbReference type="SUPFAM" id="SSF55811">
    <property type="entry name" value="Nudix"/>
    <property type="match status" value="1"/>
</dbReference>
<dbReference type="Pfam" id="PF01408">
    <property type="entry name" value="GFO_IDH_MocA"/>
    <property type="match status" value="1"/>
</dbReference>
<dbReference type="CDD" id="cd02883">
    <property type="entry name" value="NUDIX_Hydrolase"/>
    <property type="match status" value="1"/>
</dbReference>
<proteinExistence type="predicted"/>
<dbReference type="InterPro" id="IPR000683">
    <property type="entry name" value="Gfo/Idh/MocA-like_OxRdtase_N"/>
</dbReference>
<dbReference type="RefSeq" id="WP_259201147.1">
    <property type="nucleotide sequence ID" value="NZ_JANUXY010000015.1"/>
</dbReference>
<dbReference type="Gene3D" id="3.90.79.10">
    <property type="entry name" value="Nucleoside Triphosphate Pyrophosphohydrolase"/>
    <property type="match status" value="1"/>
</dbReference>
<feature type="domain" description="Nudix hydrolase" evidence="2">
    <location>
        <begin position="438"/>
        <end position="568"/>
    </location>
</feature>
<evidence type="ECO:0000313" key="4">
    <source>
        <dbReference type="Proteomes" id="UP001205609"/>
    </source>
</evidence>
<accession>A0ABT2F4I1</accession>
<comment type="caution">
    <text evidence="3">The sequence shown here is derived from an EMBL/GenBank/DDBJ whole genome shotgun (WGS) entry which is preliminary data.</text>
</comment>
<evidence type="ECO:0000313" key="3">
    <source>
        <dbReference type="EMBL" id="MCS4487334.1"/>
    </source>
</evidence>
<dbReference type="Pfam" id="PF00293">
    <property type="entry name" value="NUDIX"/>
    <property type="match status" value="1"/>
</dbReference>
<dbReference type="Gene3D" id="3.40.50.720">
    <property type="entry name" value="NAD(P)-binding Rossmann-like Domain"/>
    <property type="match status" value="1"/>
</dbReference>
<dbReference type="SUPFAM" id="SSF51735">
    <property type="entry name" value="NAD(P)-binding Rossmann-fold domains"/>
    <property type="match status" value="1"/>
</dbReference>
<organism evidence="3 4">
    <name type="scientific">Staphylococcus americanisciuri</name>
    <dbReference type="NCBI Taxonomy" id="2973940"/>
    <lineage>
        <taxon>Bacteria</taxon>
        <taxon>Bacillati</taxon>
        <taxon>Bacillota</taxon>
        <taxon>Bacilli</taxon>
        <taxon>Bacillales</taxon>
        <taxon>Staphylococcaceae</taxon>
        <taxon>Staphylococcus</taxon>
    </lineage>
</organism>
<dbReference type="PANTHER" id="PTHR43222">
    <property type="entry name" value="NUDIX HYDROLASE 23"/>
    <property type="match status" value="1"/>
</dbReference>
<protein>
    <submittedName>
        <fullName evidence="3">NUDIX domain-containing protein</fullName>
    </submittedName>
</protein>
<dbReference type="PANTHER" id="PTHR43222:SF2">
    <property type="entry name" value="NUDIX HYDROLASE 23, CHLOROPLASTIC"/>
    <property type="match status" value="1"/>
</dbReference>
<dbReference type="InterPro" id="IPR015797">
    <property type="entry name" value="NUDIX_hydrolase-like_dom_sf"/>
</dbReference>
<keyword evidence="4" id="KW-1185">Reference proteome</keyword>
<evidence type="ECO:0000259" key="2">
    <source>
        <dbReference type="PROSITE" id="PS51462"/>
    </source>
</evidence>
<reference evidence="3 4" key="1">
    <citation type="journal article" date="2023" name="Int. J. Syst. Evol. Microbiol.">
        <title>Streptococcus sciuri sp. nov., Staphylococcus marylandisciuri sp. nov. and Staphylococcus americanisciuri sp. nov., isolated from faeces of eastern grey squirrel (Sciurus carolinensis).</title>
        <authorList>
            <person name="Volokhov D.V."/>
            <person name="Zagorodnyaya T.A."/>
            <person name="Furtak V.A."/>
            <person name="Nattanmai G."/>
            <person name="Randall L."/>
            <person name="Jose S."/>
            <person name="Gao Y."/>
            <person name="Eisenberg T."/>
            <person name="Delmonte P."/>
            <person name="Blom J."/>
            <person name="Mitchell K.K."/>
        </authorList>
    </citation>
    <scope>NUCLEOTIDE SEQUENCE [LARGE SCALE GENOMIC DNA]</scope>
    <source>
        <strain evidence="3 4">GRT3</strain>
    </source>
</reference>
<keyword evidence="1" id="KW-0378">Hydrolase</keyword>
<dbReference type="InterPro" id="IPR020084">
    <property type="entry name" value="NUDIX_hydrolase_CS"/>
</dbReference>
<dbReference type="PROSITE" id="PS00893">
    <property type="entry name" value="NUDIX_BOX"/>
    <property type="match status" value="1"/>
</dbReference>
<dbReference type="Proteomes" id="UP001205609">
    <property type="component" value="Unassembled WGS sequence"/>
</dbReference>
<dbReference type="EMBL" id="JANUXY010000015">
    <property type="protein sequence ID" value="MCS4487334.1"/>
    <property type="molecule type" value="Genomic_DNA"/>
</dbReference>
<dbReference type="InterPro" id="IPR036291">
    <property type="entry name" value="NAD(P)-bd_dom_sf"/>
</dbReference>
<sequence length="572" mass="66025">MTCILFGLGKHAQKVYWPYLSKEAQFNKIFIVDLASAQEQIDTLVADSLVPCETIFLDDSIKHYRNLPTTVRNQLRDIVISENITHAVIATEPRAHDTYIEFCLDNGINILCSKPLTIPMYTNTAVGASLIKENFQTLVKKWQASDVDLFEILPLKHTHTVYQYVRTLLEKVVETYQVPINKINLSASYDYWQTPNNTLLQETQPYKYGYGALMHEGYHLIELLTFFTAINKKHGFQEAYKTYHVSDYRPSDYFKYYGKALNKHADNVDNNEIYQHLNIIENFGEFELATVIDYVDDTKQKITTANIQLKQASNTQQPMTNTKKDAYQEHLEISIGPFITVKINSYTTDCMTEPYFDIVIFRNTTLLDGKAVERLQLSDIEPPFTSSLHTLDYHQAVSIEAFDNFFFHNQSHSNILDHQEEIEILTALYQQMAQNLDMSHFRFAVELIIEHNNKFLVCRRRPDVEVAPGLWNVPAGKVQYNESMDAAIIREAKEETNLDITDFSCLGYQFINKAHQRCVYTYHVKIDDISNIQIDTGEFDQYAWIDASNVSEYSSLNPHIQAAIVQLSHTKS</sequence>
<evidence type="ECO:0000256" key="1">
    <source>
        <dbReference type="ARBA" id="ARBA00022801"/>
    </source>
</evidence>
<dbReference type="PROSITE" id="PS51462">
    <property type="entry name" value="NUDIX"/>
    <property type="match status" value="1"/>
</dbReference>
<dbReference type="InterPro" id="IPR000086">
    <property type="entry name" value="NUDIX_hydrolase_dom"/>
</dbReference>